<evidence type="ECO:0000256" key="2">
    <source>
        <dbReference type="ARBA" id="ARBA00022833"/>
    </source>
</evidence>
<dbReference type="InterPro" id="IPR001138">
    <property type="entry name" value="Zn2Cys6_DnaBD"/>
</dbReference>
<evidence type="ECO:0000256" key="1">
    <source>
        <dbReference type="ARBA" id="ARBA00022723"/>
    </source>
</evidence>
<dbReference type="Proteomes" id="UP001629113">
    <property type="component" value="Unassembled WGS sequence"/>
</dbReference>
<keyword evidence="5" id="KW-0804">Transcription</keyword>
<evidence type="ECO:0000256" key="4">
    <source>
        <dbReference type="ARBA" id="ARBA00023125"/>
    </source>
</evidence>
<keyword evidence="2" id="KW-0862">Zinc</keyword>
<keyword evidence="7" id="KW-0175">Coiled coil</keyword>
<keyword evidence="4" id="KW-0238">DNA-binding</keyword>
<protein>
    <recommendedName>
        <fullName evidence="8">Zn(2)-C6 fungal-type domain-containing protein</fullName>
    </recommendedName>
</protein>
<keyword evidence="1" id="KW-0479">Metal-binding</keyword>
<dbReference type="SMART" id="SM00906">
    <property type="entry name" value="Fungal_trans"/>
    <property type="match status" value="1"/>
</dbReference>
<dbReference type="InterPro" id="IPR036864">
    <property type="entry name" value="Zn2-C6_fun-type_DNA-bd_sf"/>
</dbReference>
<evidence type="ECO:0000256" key="7">
    <source>
        <dbReference type="SAM" id="Coils"/>
    </source>
</evidence>
<dbReference type="Pfam" id="PF00172">
    <property type="entry name" value="Zn_clus"/>
    <property type="match status" value="1"/>
</dbReference>
<dbReference type="PANTHER" id="PTHR31944">
    <property type="entry name" value="HEME-RESPONSIVE ZINC FINGER TRANSCRIPTION FACTOR HAP1"/>
    <property type="match status" value="1"/>
</dbReference>
<evidence type="ECO:0000256" key="6">
    <source>
        <dbReference type="ARBA" id="ARBA00023242"/>
    </source>
</evidence>
<gene>
    <name evidence="9" type="ORF">PVAG01_11473</name>
</gene>
<evidence type="ECO:0000313" key="9">
    <source>
        <dbReference type="EMBL" id="KAL3417473.1"/>
    </source>
</evidence>
<keyword evidence="6" id="KW-0539">Nucleus</keyword>
<dbReference type="CDD" id="cd12148">
    <property type="entry name" value="fungal_TF_MHR"/>
    <property type="match status" value="1"/>
</dbReference>
<keyword evidence="10" id="KW-1185">Reference proteome</keyword>
<dbReference type="Gene3D" id="4.10.240.10">
    <property type="entry name" value="Zn(2)-C6 fungal-type DNA-binding domain"/>
    <property type="match status" value="1"/>
</dbReference>
<dbReference type="Pfam" id="PF04082">
    <property type="entry name" value="Fungal_trans"/>
    <property type="match status" value="1"/>
</dbReference>
<dbReference type="SMART" id="SM00066">
    <property type="entry name" value="GAL4"/>
    <property type="match status" value="1"/>
</dbReference>
<keyword evidence="3" id="KW-0805">Transcription regulation</keyword>
<sequence>MERTPRRRRRPARSCLECRRRKIKCDRNEPCVHCTSAATQCVYNTYGDRPASHQPFSTPISIVTPLPASTQTQQNHTNIVPSENETCIVSAEQDNGFLVTPDCTNTHVDSLAQNAESDLKNILSRIETLEKSLKSYSASTATSINENILSSQPGLQEAHVILNKTRLLRWSLWLSTAEEFAPIISCYAKAGGKFAYTKSSKGGVHATDKESSLPEAEVDPLVLQIHDLLLESKNIARIYKAGRPSRSISYLEFVLEPPTRELADTLIALYFESFESTHRILHIPTFWNEYQKFWDNREISTGQRLKMLLVIGIGSCLDDEKASNPGLRDMVRQWVYAAQNWLSGPLEKDRLDITGLQVHCLAILAREMLSIGGDLIWISVGSLIHKAMQVGLHRDPIYLPGMNRLQAELRRRLWATILEITVQSSLDSAMPPRISLSEFDTKPPSNFNDDELEDSTLVDQPWSKNCYTATSIQIMLLDSLPIRLRILQLLNSLHTEVSYLEVLSLSADIMKKRGAGGAFLKEKKDSGVTQFHRNLHDFLVYRFLMPLHCQFAIKARTNLLFQYSIKASLDAAMATLLFEPDDRFTRLISNGGGMFKEGVRLAGTLIGLELIAQTETQCLEGALHRNTLGRQTLKQPIKQLILWSIERIREGDTNIKDHMFLSMILAHVEAIELGTSPELSIAQAAKDSLQFCCGLLRAQAGDIYLQPLEVTEGLVTVDDQIQNEYGLDFDLDFFFPDAGFN</sequence>
<dbReference type="EMBL" id="JBFCZG010000011">
    <property type="protein sequence ID" value="KAL3417473.1"/>
    <property type="molecule type" value="Genomic_DNA"/>
</dbReference>
<dbReference type="PANTHER" id="PTHR31944:SF131">
    <property type="entry name" value="HEME-RESPONSIVE ZINC FINGER TRANSCRIPTION FACTOR HAP1"/>
    <property type="match status" value="1"/>
</dbReference>
<evidence type="ECO:0000259" key="8">
    <source>
        <dbReference type="PROSITE" id="PS50048"/>
    </source>
</evidence>
<reference evidence="9 10" key="1">
    <citation type="submission" date="2024-06" db="EMBL/GenBank/DDBJ databases">
        <title>Complete genome of Phlyctema vagabunda strain 19-DSS-EL-015.</title>
        <authorList>
            <person name="Fiorenzani C."/>
        </authorList>
    </citation>
    <scope>NUCLEOTIDE SEQUENCE [LARGE SCALE GENOMIC DNA]</scope>
    <source>
        <strain evidence="9 10">19-DSS-EL-015</strain>
    </source>
</reference>
<evidence type="ECO:0000256" key="5">
    <source>
        <dbReference type="ARBA" id="ARBA00023163"/>
    </source>
</evidence>
<dbReference type="InterPro" id="IPR051430">
    <property type="entry name" value="Fungal_TF_Env_Response"/>
</dbReference>
<dbReference type="InterPro" id="IPR007219">
    <property type="entry name" value="XnlR_reg_dom"/>
</dbReference>
<evidence type="ECO:0000313" key="10">
    <source>
        <dbReference type="Proteomes" id="UP001629113"/>
    </source>
</evidence>
<feature type="coiled-coil region" evidence="7">
    <location>
        <begin position="112"/>
        <end position="139"/>
    </location>
</feature>
<proteinExistence type="predicted"/>
<evidence type="ECO:0000256" key="3">
    <source>
        <dbReference type="ARBA" id="ARBA00023015"/>
    </source>
</evidence>
<feature type="domain" description="Zn(2)-C6 fungal-type" evidence="8">
    <location>
        <begin position="14"/>
        <end position="43"/>
    </location>
</feature>
<dbReference type="SUPFAM" id="SSF57701">
    <property type="entry name" value="Zn2/Cys6 DNA-binding domain"/>
    <property type="match status" value="1"/>
</dbReference>
<dbReference type="PROSITE" id="PS50048">
    <property type="entry name" value="ZN2_CY6_FUNGAL_2"/>
    <property type="match status" value="1"/>
</dbReference>
<name>A0ABR4P2D9_9HELO</name>
<organism evidence="9 10">
    <name type="scientific">Phlyctema vagabunda</name>
    <dbReference type="NCBI Taxonomy" id="108571"/>
    <lineage>
        <taxon>Eukaryota</taxon>
        <taxon>Fungi</taxon>
        <taxon>Dikarya</taxon>
        <taxon>Ascomycota</taxon>
        <taxon>Pezizomycotina</taxon>
        <taxon>Leotiomycetes</taxon>
        <taxon>Helotiales</taxon>
        <taxon>Dermateaceae</taxon>
        <taxon>Phlyctema</taxon>
    </lineage>
</organism>
<comment type="caution">
    <text evidence="9">The sequence shown here is derived from an EMBL/GenBank/DDBJ whole genome shotgun (WGS) entry which is preliminary data.</text>
</comment>
<dbReference type="CDD" id="cd00067">
    <property type="entry name" value="GAL4"/>
    <property type="match status" value="1"/>
</dbReference>
<dbReference type="PROSITE" id="PS00463">
    <property type="entry name" value="ZN2_CY6_FUNGAL_1"/>
    <property type="match status" value="1"/>
</dbReference>
<accession>A0ABR4P2D9</accession>